<comment type="caution">
    <text evidence="1">The sequence shown here is derived from an EMBL/GenBank/DDBJ whole genome shotgun (WGS) entry which is preliminary data.</text>
</comment>
<sequence>MKLTRFPGDLLINDVQAIYDYICSSGTKAKKALSGKKREQFIRFLDREKEKNGGFIRIIKATGLFQSS</sequence>
<dbReference type="EMBL" id="JBHUMQ010000050">
    <property type="protein sequence ID" value="MFD2695665.1"/>
    <property type="molecule type" value="Genomic_DNA"/>
</dbReference>
<name>A0ABW5S7A2_9BACL</name>
<proteinExistence type="predicted"/>
<evidence type="ECO:0000313" key="2">
    <source>
        <dbReference type="Proteomes" id="UP001597399"/>
    </source>
</evidence>
<reference evidence="2" key="1">
    <citation type="journal article" date="2019" name="Int. J. Syst. Evol. Microbiol.">
        <title>The Global Catalogue of Microorganisms (GCM) 10K type strain sequencing project: providing services to taxonomists for standard genome sequencing and annotation.</title>
        <authorList>
            <consortium name="The Broad Institute Genomics Platform"/>
            <consortium name="The Broad Institute Genome Sequencing Center for Infectious Disease"/>
            <person name="Wu L."/>
            <person name="Ma J."/>
        </authorList>
    </citation>
    <scope>NUCLEOTIDE SEQUENCE [LARGE SCALE GENOMIC DNA]</scope>
    <source>
        <strain evidence="2">TISTR 2466</strain>
    </source>
</reference>
<evidence type="ECO:0000313" key="1">
    <source>
        <dbReference type="EMBL" id="MFD2695665.1"/>
    </source>
</evidence>
<gene>
    <name evidence="1" type="ORF">ACFSUE_18850</name>
</gene>
<accession>A0ABW5S7A2</accession>
<keyword evidence="2" id="KW-1185">Reference proteome</keyword>
<dbReference type="RefSeq" id="WP_253063015.1">
    <property type="nucleotide sequence ID" value="NZ_JAMXWM010000017.1"/>
</dbReference>
<protein>
    <submittedName>
        <fullName evidence="1">Uncharacterized protein</fullName>
    </submittedName>
</protein>
<dbReference type="Proteomes" id="UP001597399">
    <property type="component" value="Unassembled WGS sequence"/>
</dbReference>
<organism evidence="1 2">
    <name type="scientific">Sporolactobacillus shoreicorticis</name>
    <dbReference type="NCBI Taxonomy" id="1923877"/>
    <lineage>
        <taxon>Bacteria</taxon>
        <taxon>Bacillati</taxon>
        <taxon>Bacillota</taxon>
        <taxon>Bacilli</taxon>
        <taxon>Bacillales</taxon>
        <taxon>Sporolactobacillaceae</taxon>
        <taxon>Sporolactobacillus</taxon>
    </lineage>
</organism>